<dbReference type="GO" id="GO:0140664">
    <property type="term" value="F:ATP-dependent DNA damage sensor activity"/>
    <property type="evidence" value="ECO:0007669"/>
    <property type="project" value="InterPro"/>
</dbReference>
<dbReference type="PROSITE" id="PS50162">
    <property type="entry name" value="RECA_2"/>
    <property type="match status" value="1"/>
</dbReference>
<accession>A0AAW2D5R5</accession>
<evidence type="ECO:0000259" key="1">
    <source>
        <dbReference type="PROSITE" id="PS50162"/>
    </source>
</evidence>
<dbReference type="InterPro" id="IPR030547">
    <property type="entry name" value="XRCC2"/>
</dbReference>
<dbReference type="GO" id="GO:0033063">
    <property type="term" value="C:Rad51B-Rad51C-Rad51D-XRCC2 complex"/>
    <property type="evidence" value="ECO:0007669"/>
    <property type="project" value="InterPro"/>
</dbReference>
<dbReference type="EMBL" id="JAZDWU010000004">
    <property type="protein sequence ID" value="KAL0004989.1"/>
    <property type="molecule type" value="Genomic_DNA"/>
</dbReference>
<proteinExistence type="predicted"/>
<reference evidence="2 3" key="1">
    <citation type="submission" date="2024-01" db="EMBL/GenBank/DDBJ databases">
        <title>A telomere-to-telomere, gap-free genome of sweet tea (Lithocarpus litseifolius).</title>
        <authorList>
            <person name="Zhou J."/>
        </authorList>
    </citation>
    <scope>NUCLEOTIDE SEQUENCE [LARGE SCALE GENOMIC DNA]</scope>
    <source>
        <strain evidence="2">Zhou-2022a</strain>
        <tissue evidence="2">Leaf</tissue>
    </source>
</reference>
<dbReference type="PANTHER" id="PTHR46644">
    <property type="entry name" value="DNA REPAIR PROTEIN XRCC2"/>
    <property type="match status" value="1"/>
</dbReference>
<evidence type="ECO:0000313" key="2">
    <source>
        <dbReference type="EMBL" id="KAL0004989.1"/>
    </source>
</evidence>
<dbReference type="CDD" id="cd19490">
    <property type="entry name" value="XRCC2"/>
    <property type="match status" value="1"/>
</dbReference>
<name>A0AAW2D5R5_9ROSI</name>
<dbReference type="Proteomes" id="UP001459277">
    <property type="component" value="Unassembled WGS sequence"/>
</dbReference>
<dbReference type="GO" id="GO:0000724">
    <property type="term" value="P:double-strand break repair via homologous recombination"/>
    <property type="evidence" value="ECO:0007669"/>
    <property type="project" value="InterPro"/>
</dbReference>
<dbReference type="GO" id="GO:0005657">
    <property type="term" value="C:replication fork"/>
    <property type="evidence" value="ECO:0007669"/>
    <property type="project" value="InterPro"/>
</dbReference>
<dbReference type="InterPro" id="IPR027417">
    <property type="entry name" value="P-loop_NTPase"/>
</dbReference>
<dbReference type="Gene3D" id="3.40.50.300">
    <property type="entry name" value="P-loop containing nucleotide triphosphate hydrolases"/>
    <property type="match status" value="1"/>
</dbReference>
<sequence>MEAKGWISGDESAKEMLGRVLSRARPFLLLPPLHRVPLRPRNVLEIVGPSPSAKTHLLIQAALTCVLPVDWNGVHYGGFDGFVIFIDLDCRFDIFRFSHLLKLRLASGSVSEIDREQNNNTKERSSIAYDEELYTLCMRRFLYVRCYDSFEFLATLKTLHYRIQKEKAYGTCVRMLLIDSIGAFHWIDRASTCLPLRGNNRKSHSIQTVLETVVQEIRKLLLLHPMLAIATKATLFGNRAMNEAKWKTHEFTEAYNHPFHPIRRLQVISHKSVIRNQLKNWRELGLVPTTCGSEAYQRARKPIALLEIPHLENHCFGDVGKPIRMIIGAGNMQTHLSPNDWTAHNWTIDDQNHSVYFSEWLLPSLSFLDKFIVKEVFGIRTRGVQVEWWFWVLKLDKTKTIETKLAKLPSPLTQYSHSFSLNLKFVEIWQYDLESA</sequence>
<dbReference type="AlphaFoldDB" id="A0AAW2D5R5"/>
<evidence type="ECO:0000313" key="3">
    <source>
        <dbReference type="Proteomes" id="UP001459277"/>
    </source>
</evidence>
<dbReference type="GO" id="GO:0005524">
    <property type="term" value="F:ATP binding"/>
    <property type="evidence" value="ECO:0007669"/>
    <property type="project" value="InterPro"/>
</dbReference>
<gene>
    <name evidence="2" type="ORF">SO802_012550</name>
</gene>
<dbReference type="PANTHER" id="PTHR46644:SF2">
    <property type="entry name" value="DNA REPAIR PROTEIN XRCC2"/>
    <property type="match status" value="1"/>
</dbReference>
<protein>
    <recommendedName>
        <fullName evidence="1">RecA family profile 1 domain-containing protein</fullName>
    </recommendedName>
</protein>
<comment type="caution">
    <text evidence="2">The sequence shown here is derived from an EMBL/GenBank/DDBJ whole genome shotgun (WGS) entry which is preliminary data.</text>
</comment>
<dbReference type="InterPro" id="IPR020588">
    <property type="entry name" value="RecA_ATP-bd"/>
</dbReference>
<feature type="domain" description="RecA family profile 1" evidence="1">
    <location>
        <begin position="2"/>
        <end position="235"/>
    </location>
</feature>
<keyword evidence="3" id="KW-1185">Reference proteome</keyword>
<dbReference type="SUPFAM" id="SSF52540">
    <property type="entry name" value="P-loop containing nucleoside triphosphate hydrolases"/>
    <property type="match status" value="1"/>
</dbReference>
<organism evidence="2 3">
    <name type="scientific">Lithocarpus litseifolius</name>
    <dbReference type="NCBI Taxonomy" id="425828"/>
    <lineage>
        <taxon>Eukaryota</taxon>
        <taxon>Viridiplantae</taxon>
        <taxon>Streptophyta</taxon>
        <taxon>Embryophyta</taxon>
        <taxon>Tracheophyta</taxon>
        <taxon>Spermatophyta</taxon>
        <taxon>Magnoliopsida</taxon>
        <taxon>eudicotyledons</taxon>
        <taxon>Gunneridae</taxon>
        <taxon>Pentapetalae</taxon>
        <taxon>rosids</taxon>
        <taxon>fabids</taxon>
        <taxon>Fagales</taxon>
        <taxon>Fagaceae</taxon>
        <taxon>Lithocarpus</taxon>
    </lineage>
</organism>
<dbReference type="GO" id="GO:0003677">
    <property type="term" value="F:DNA binding"/>
    <property type="evidence" value="ECO:0007669"/>
    <property type="project" value="InterPro"/>
</dbReference>